<dbReference type="GO" id="GO:0003785">
    <property type="term" value="F:actin monomer binding"/>
    <property type="evidence" value="ECO:0007669"/>
    <property type="project" value="TreeGrafter"/>
</dbReference>
<dbReference type="InterPro" id="IPR002108">
    <property type="entry name" value="ADF-H"/>
</dbReference>
<dbReference type="Pfam" id="PF00241">
    <property type="entry name" value="Cofilin_ADF"/>
    <property type="match status" value="2"/>
</dbReference>
<dbReference type="GO" id="GO:0005884">
    <property type="term" value="C:actin filament"/>
    <property type="evidence" value="ECO:0007669"/>
    <property type="project" value="TreeGrafter"/>
</dbReference>
<dbReference type="CDD" id="cd11284">
    <property type="entry name" value="ADF_Twf-C_like"/>
    <property type="match status" value="1"/>
</dbReference>
<dbReference type="SMART" id="SM00102">
    <property type="entry name" value="ADF"/>
    <property type="match status" value="1"/>
</dbReference>
<dbReference type="Gene3D" id="3.40.20.10">
    <property type="entry name" value="Severin"/>
    <property type="match status" value="2"/>
</dbReference>
<feature type="domain" description="ADF-H" evidence="9">
    <location>
        <begin position="190"/>
        <end position="333"/>
    </location>
</feature>
<protein>
    <recommendedName>
        <fullName evidence="9">ADF-H domain-containing protein</fullName>
    </recommendedName>
</protein>
<evidence type="ECO:0000256" key="3">
    <source>
        <dbReference type="ARBA" id="ARBA00022490"/>
    </source>
</evidence>
<gene>
    <name evidence="10" type="ORF">PILCRDRAFT_815047</name>
</gene>
<evidence type="ECO:0000256" key="4">
    <source>
        <dbReference type="ARBA" id="ARBA00022737"/>
    </source>
</evidence>
<dbReference type="EMBL" id="KN832979">
    <property type="protein sequence ID" value="KIM87522.1"/>
    <property type="molecule type" value="Genomic_DNA"/>
</dbReference>
<comment type="subcellular location">
    <subcellularLocation>
        <location evidence="1">Cytoplasm</location>
        <location evidence="1">Cytoskeleton</location>
    </subcellularLocation>
</comment>
<dbReference type="OrthoDB" id="10006997at2759"/>
<evidence type="ECO:0000313" key="10">
    <source>
        <dbReference type="EMBL" id="KIM87522.1"/>
    </source>
</evidence>
<evidence type="ECO:0000256" key="6">
    <source>
        <dbReference type="ARBA" id="ARBA00023212"/>
    </source>
</evidence>
<comment type="subunit">
    <text evidence="7">Interacts with G-actin; ADP-actin form.</text>
</comment>
<evidence type="ECO:0000256" key="8">
    <source>
        <dbReference type="SAM" id="MobiDB-lite"/>
    </source>
</evidence>
<dbReference type="PANTHER" id="PTHR13759">
    <property type="entry name" value="TWINFILIN"/>
    <property type="match status" value="1"/>
</dbReference>
<reference evidence="10 11" key="1">
    <citation type="submission" date="2014-04" db="EMBL/GenBank/DDBJ databases">
        <authorList>
            <consortium name="DOE Joint Genome Institute"/>
            <person name="Kuo A."/>
            <person name="Tarkka M."/>
            <person name="Buscot F."/>
            <person name="Kohler A."/>
            <person name="Nagy L.G."/>
            <person name="Floudas D."/>
            <person name="Copeland A."/>
            <person name="Barry K.W."/>
            <person name="Cichocki N."/>
            <person name="Veneault-Fourrey C."/>
            <person name="LaButti K."/>
            <person name="Lindquist E.A."/>
            <person name="Lipzen A."/>
            <person name="Lundell T."/>
            <person name="Morin E."/>
            <person name="Murat C."/>
            <person name="Sun H."/>
            <person name="Tunlid A."/>
            <person name="Henrissat B."/>
            <person name="Grigoriev I.V."/>
            <person name="Hibbett D.S."/>
            <person name="Martin F."/>
            <person name="Nordberg H.P."/>
            <person name="Cantor M.N."/>
            <person name="Hua S.X."/>
        </authorList>
    </citation>
    <scope>NUCLEOTIDE SEQUENCE [LARGE SCALE GENOMIC DNA]</scope>
    <source>
        <strain evidence="10 11">F 1598</strain>
    </source>
</reference>
<feature type="region of interest" description="Disordered" evidence="8">
    <location>
        <begin position="334"/>
        <end position="368"/>
    </location>
</feature>
<dbReference type="STRING" id="765440.A0A0C3CCV7"/>
<sequence length="368" mass="39301">MSLSGGIGVSPELTEAFSNAVDSNHMRFIKVSINKDPLKLVPDGSVDVSGSLLDDLRKQDENNVLDLEENVPAYVLVRDDGPPTGWLAMYYMPESNVAQFNRMVYSTTRNTLTKSLGASLFTGSPEVSSRTGFASAYNEYIKTKTDKSCAPMNAMEREMAEIRAAEREAANSGSSGGVFAGLSARQSHLGTVVGLGWAEEVKEAVRELGASEGSRAVVISIDTASETLVLHSAEDIGVEQLGSALPSSEPCYAFFAWPQFSTTPPARQIIFIYACPSSSPIKHRMLYSSGAIGVFASAKTILGSESSSVLASKKIETSDPKEINEAFIRAELGVEGGESAPESGAGTPSLRDDEKKPFARPKGPGRRR</sequence>
<dbReference type="AlphaFoldDB" id="A0A0C3CCV7"/>
<name>A0A0C3CCV7_PILCF</name>
<evidence type="ECO:0000313" key="11">
    <source>
        <dbReference type="Proteomes" id="UP000054166"/>
    </source>
</evidence>
<dbReference type="PANTHER" id="PTHR13759:SF1">
    <property type="entry name" value="TWINFILIN"/>
    <property type="match status" value="1"/>
</dbReference>
<dbReference type="SUPFAM" id="SSF55753">
    <property type="entry name" value="Actin depolymerizing proteins"/>
    <property type="match status" value="2"/>
</dbReference>
<dbReference type="GO" id="GO:0030042">
    <property type="term" value="P:actin filament depolymerization"/>
    <property type="evidence" value="ECO:0007669"/>
    <property type="project" value="TreeGrafter"/>
</dbReference>
<dbReference type="GO" id="GO:0005737">
    <property type="term" value="C:cytoplasm"/>
    <property type="evidence" value="ECO:0007669"/>
    <property type="project" value="TreeGrafter"/>
</dbReference>
<dbReference type="HOGENOM" id="CLU_031995_0_1_1"/>
<dbReference type="InterPro" id="IPR029006">
    <property type="entry name" value="ADF-H/Gelsolin-like_dom_sf"/>
</dbReference>
<feature type="compositionally biased region" description="Low complexity" evidence="8">
    <location>
        <begin position="337"/>
        <end position="346"/>
    </location>
</feature>
<dbReference type="InterPro" id="IPR028458">
    <property type="entry name" value="Twinfilin"/>
</dbReference>
<dbReference type="GO" id="GO:0051016">
    <property type="term" value="P:barbed-end actin filament capping"/>
    <property type="evidence" value="ECO:0007669"/>
    <property type="project" value="TreeGrafter"/>
</dbReference>
<keyword evidence="3" id="KW-0963">Cytoplasm</keyword>
<keyword evidence="6" id="KW-0206">Cytoskeleton</keyword>
<organism evidence="10 11">
    <name type="scientific">Piloderma croceum (strain F 1598)</name>
    <dbReference type="NCBI Taxonomy" id="765440"/>
    <lineage>
        <taxon>Eukaryota</taxon>
        <taxon>Fungi</taxon>
        <taxon>Dikarya</taxon>
        <taxon>Basidiomycota</taxon>
        <taxon>Agaricomycotina</taxon>
        <taxon>Agaricomycetes</taxon>
        <taxon>Agaricomycetidae</taxon>
        <taxon>Atheliales</taxon>
        <taxon>Atheliaceae</taxon>
        <taxon>Piloderma</taxon>
    </lineage>
</organism>
<evidence type="ECO:0000256" key="5">
    <source>
        <dbReference type="ARBA" id="ARBA00023203"/>
    </source>
</evidence>
<evidence type="ECO:0000256" key="2">
    <source>
        <dbReference type="ARBA" id="ARBA00009557"/>
    </source>
</evidence>
<evidence type="ECO:0000256" key="7">
    <source>
        <dbReference type="ARBA" id="ARBA00038532"/>
    </source>
</evidence>
<dbReference type="InParanoid" id="A0A0C3CCV7"/>
<dbReference type="Proteomes" id="UP000054166">
    <property type="component" value="Unassembled WGS sequence"/>
</dbReference>
<dbReference type="PROSITE" id="PS51263">
    <property type="entry name" value="ADF_H"/>
    <property type="match status" value="1"/>
</dbReference>
<keyword evidence="11" id="KW-1185">Reference proteome</keyword>
<keyword evidence="5" id="KW-0009">Actin-binding</keyword>
<evidence type="ECO:0000256" key="1">
    <source>
        <dbReference type="ARBA" id="ARBA00004245"/>
    </source>
</evidence>
<proteinExistence type="inferred from homology"/>
<dbReference type="FunCoup" id="A0A0C3CCV7">
    <property type="interactions" value="191"/>
</dbReference>
<accession>A0A0C3CCV7</accession>
<comment type="similarity">
    <text evidence="2">Belongs to the actin-binding proteins ADF family. Twinfilin subfamily.</text>
</comment>
<keyword evidence="4" id="KW-0677">Repeat</keyword>
<reference evidence="11" key="2">
    <citation type="submission" date="2015-01" db="EMBL/GenBank/DDBJ databases">
        <title>Evolutionary Origins and Diversification of the Mycorrhizal Mutualists.</title>
        <authorList>
            <consortium name="DOE Joint Genome Institute"/>
            <consortium name="Mycorrhizal Genomics Consortium"/>
            <person name="Kohler A."/>
            <person name="Kuo A."/>
            <person name="Nagy L.G."/>
            <person name="Floudas D."/>
            <person name="Copeland A."/>
            <person name="Barry K.W."/>
            <person name="Cichocki N."/>
            <person name="Veneault-Fourrey C."/>
            <person name="LaButti K."/>
            <person name="Lindquist E.A."/>
            <person name="Lipzen A."/>
            <person name="Lundell T."/>
            <person name="Morin E."/>
            <person name="Murat C."/>
            <person name="Riley R."/>
            <person name="Ohm R."/>
            <person name="Sun H."/>
            <person name="Tunlid A."/>
            <person name="Henrissat B."/>
            <person name="Grigoriev I.V."/>
            <person name="Hibbett D.S."/>
            <person name="Martin F."/>
        </authorList>
    </citation>
    <scope>NUCLEOTIDE SEQUENCE [LARGE SCALE GENOMIC DNA]</scope>
    <source>
        <strain evidence="11">F 1598</strain>
    </source>
</reference>
<dbReference type="GO" id="GO:0051015">
    <property type="term" value="F:actin filament binding"/>
    <property type="evidence" value="ECO:0007669"/>
    <property type="project" value="TreeGrafter"/>
</dbReference>
<evidence type="ECO:0000259" key="9">
    <source>
        <dbReference type="PROSITE" id="PS51263"/>
    </source>
</evidence>